<dbReference type="Proteomes" id="UP000324832">
    <property type="component" value="Unassembled WGS sequence"/>
</dbReference>
<protein>
    <recommendedName>
        <fullName evidence="1">NADP-dependent oxidoreductase domain-containing protein</fullName>
    </recommendedName>
</protein>
<dbReference type="PANTHER" id="PTHR11732">
    <property type="entry name" value="ALDO/KETO REDUCTASE"/>
    <property type="match status" value="1"/>
</dbReference>
<dbReference type="PROSITE" id="PS00798">
    <property type="entry name" value="ALDOKETO_REDUCTASE_1"/>
    <property type="match status" value="1"/>
</dbReference>
<gene>
    <name evidence="2" type="ORF">LSINAPIS_LOCUS14366</name>
</gene>
<evidence type="ECO:0000313" key="3">
    <source>
        <dbReference type="Proteomes" id="UP000324832"/>
    </source>
</evidence>
<dbReference type="InterPro" id="IPR036812">
    <property type="entry name" value="NAD(P)_OxRdtase_dom_sf"/>
</dbReference>
<dbReference type="AlphaFoldDB" id="A0A5E4R2R4"/>
<dbReference type="InterPro" id="IPR020471">
    <property type="entry name" value="AKR"/>
</dbReference>
<keyword evidence="3" id="KW-1185">Reference proteome</keyword>
<feature type="domain" description="NADP-dependent oxidoreductase" evidence="1">
    <location>
        <begin position="90"/>
        <end position="153"/>
    </location>
</feature>
<dbReference type="Gene3D" id="3.20.20.100">
    <property type="entry name" value="NADP-dependent oxidoreductase domain"/>
    <property type="match status" value="1"/>
</dbReference>
<accession>A0A5E4R2R4</accession>
<dbReference type="InterPro" id="IPR018170">
    <property type="entry name" value="Aldo/ket_reductase_CS"/>
</dbReference>
<sequence>MITSFSYDFDIIWFIIHLHIVRFTSLFWQRSSYMSIRLFLNRGLYCVAVKGFGKSKPLEIKTFINREFRKLFGNMKFAKLSQTEDLMPTLGLGTWQASPDVIESIVYKALDLGYRHIDTAFNYNNEDAIGKAIKKWTEDGKGSRQDLFITTKATTPRRKQGLGC</sequence>
<reference evidence="2 3" key="1">
    <citation type="submission" date="2017-07" db="EMBL/GenBank/DDBJ databases">
        <authorList>
            <person name="Talla V."/>
            <person name="Backstrom N."/>
        </authorList>
    </citation>
    <scope>NUCLEOTIDE SEQUENCE [LARGE SCALE GENOMIC DNA]</scope>
</reference>
<dbReference type="InterPro" id="IPR023210">
    <property type="entry name" value="NADP_OxRdtase_dom"/>
</dbReference>
<dbReference type="EMBL" id="FZQP02006878">
    <property type="protein sequence ID" value="VVD04658.1"/>
    <property type="molecule type" value="Genomic_DNA"/>
</dbReference>
<evidence type="ECO:0000259" key="1">
    <source>
        <dbReference type="Pfam" id="PF00248"/>
    </source>
</evidence>
<dbReference type="Pfam" id="PF00248">
    <property type="entry name" value="Aldo_ket_red"/>
    <property type="match status" value="1"/>
</dbReference>
<dbReference type="GO" id="GO:0016491">
    <property type="term" value="F:oxidoreductase activity"/>
    <property type="evidence" value="ECO:0007669"/>
    <property type="project" value="InterPro"/>
</dbReference>
<proteinExistence type="predicted"/>
<evidence type="ECO:0000313" key="2">
    <source>
        <dbReference type="EMBL" id="VVD04658.1"/>
    </source>
</evidence>
<name>A0A5E4R2R4_9NEOP</name>
<dbReference type="SUPFAM" id="SSF51430">
    <property type="entry name" value="NAD(P)-linked oxidoreductase"/>
    <property type="match status" value="1"/>
</dbReference>
<organism evidence="2 3">
    <name type="scientific">Leptidea sinapis</name>
    <dbReference type="NCBI Taxonomy" id="189913"/>
    <lineage>
        <taxon>Eukaryota</taxon>
        <taxon>Metazoa</taxon>
        <taxon>Ecdysozoa</taxon>
        <taxon>Arthropoda</taxon>
        <taxon>Hexapoda</taxon>
        <taxon>Insecta</taxon>
        <taxon>Pterygota</taxon>
        <taxon>Neoptera</taxon>
        <taxon>Endopterygota</taxon>
        <taxon>Lepidoptera</taxon>
        <taxon>Glossata</taxon>
        <taxon>Ditrysia</taxon>
        <taxon>Papilionoidea</taxon>
        <taxon>Pieridae</taxon>
        <taxon>Dismorphiinae</taxon>
        <taxon>Leptidea</taxon>
    </lineage>
</organism>